<dbReference type="CDD" id="cd01300">
    <property type="entry name" value="YtcJ_like"/>
    <property type="match status" value="1"/>
</dbReference>
<dbReference type="PANTHER" id="PTHR22642">
    <property type="entry name" value="IMIDAZOLONEPROPIONASE"/>
    <property type="match status" value="1"/>
</dbReference>
<dbReference type="OrthoDB" id="3173428at2"/>
<reference evidence="2" key="1">
    <citation type="submission" date="2017-12" db="EMBL/GenBank/DDBJ databases">
        <title>Sequencing the genomes of 1000 Actinobacteria strains.</title>
        <authorList>
            <person name="Klenk H.-P."/>
        </authorList>
    </citation>
    <scope>NUCLEOTIDE SEQUENCE [LARGE SCALE GENOMIC DNA]</scope>
    <source>
        <strain evidence="2">DSM 44228</strain>
    </source>
</reference>
<dbReference type="InterPro" id="IPR033932">
    <property type="entry name" value="YtcJ-like"/>
</dbReference>
<keyword evidence="3" id="KW-1185">Reference proteome</keyword>
<evidence type="ECO:0000313" key="2">
    <source>
        <dbReference type="EMBL" id="PKW16084.1"/>
    </source>
</evidence>
<feature type="domain" description="Amidohydrolase 3" evidence="1">
    <location>
        <begin position="58"/>
        <end position="549"/>
    </location>
</feature>
<dbReference type="Gene3D" id="3.20.20.140">
    <property type="entry name" value="Metal-dependent hydrolases"/>
    <property type="match status" value="1"/>
</dbReference>
<comment type="caution">
    <text evidence="2">The sequence shown here is derived from an EMBL/GenBank/DDBJ whole genome shotgun (WGS) entry which is preliminary data.</text>
</comment>
<proteinExistence type="predicted"/>
<protein>
    <recommendedName>
        <fullName evidence="1">Amidohydrolase 3 domain-containing protein</fullName>
    </recommendedName>
</protein>
<evidence type="ECO:0000259" key="1">
    <source>
        <dbReference type="Pfam" id="PF07969"/>
    </source>
</evidence>
<dbReference type="SUPFAM" id="SSF51338">
    <property type="entry name" value="Composite domain of metallo-dependent hydrolases"/>
    <property type="match status" value="1"/>
</dbReference>
<organism evidence="2 3">
    <name type="scientific">Saccharopolyspora spinosa</name>
    <dbReference type="NCBI Taxonomy" id="60894"/>
    <lineage>
        <taxon>Bacteria</taxon>
        <taxon>Bacillati</taxon>
        <taxon>Actinomycetota</taxon>
        <taxon>Actinomycetes</taxon>
        <taxon>Pseudonocardiales</taxon>
        <taxon>Pseudonocardiaceae</taxon>
        <taxon>Saccharopolyspora</taxon>
    </lineage>
</organism>
<dbReference type="RefSeq" id="WP_010696330.1">
    <property type="nucleotide sequence ID" value="NZ_CP061007.1"/>
</dbReference>
<dbReference type="SUPFAM" id="SSF51556">
    <property type="entry name" value="Metallo-dependent hydrolases"/>
    <property type="match status" value="1"/>
</dbReference>
<dbReference type="InterPro" id="IPR011059">
    <property type="entry name" value="Metal-dep_hydrolase_composite"/>
</dbReference>
<dbReference type="Pfam" id="PF07969">
    <property type="entry name" value="Amidohydro_3"/>
    <property type="match status" value="1"/>
</dbReference>
<dbReference type="PANTHER" id="PTHR22642:SF2">
    <property type="entry name" value="PROTEIN LONG AFTER FAR-RED 3"/>
    <property type="match status" value="1"/>
</dbReference>
<dbReference type="EMBL" id="PJNB01000001">
    <property type="protein sequence ID" value="PKW16084.1"/>
    <property type="molecule type" value="Genomic_DNA"/>
</dbReference>
<dbReference type="AlphaFoldDB" id="A0A2N3XZI2"/>
<name>A0A2N3XZI2_SACSN</name>
<dbReference type="Proteomes" id="UP000233786">
    <property type="component" value="Unassembled WGS sequence"/>
</dbReference>
<dbReference type="Gene3D" id="2.30.40.10">
    <property type="entry name" value="Urease, subunit C, domain 1"/>
    <property type="match status" value="1"/>
</dbReference>
<dbReference type="InterPro" id="IPR032466">
    <property type="entry name" value="Metal_Hydrolase"/>
</dbReference>
<evidence type="ECO:0000313" key="3">
    <source>
        <dbReference type="Proteomes" id="UP000233786"/>
    </source>
</evidence>
<gene>
    <name evidence="2" type="ORF">A8926_3878</name>
</gene>
<dbReference type="GO" id="GO:0016810">
    <property type="term" value="F:hydrolase activity, acting on carbon-nitrogen (but not peptide) bonds"/>
    <property type="evidence" value="ECO:0007669"/>
    <property type="project" value="InterPro"/>
</dbReference>
<dbReference type="InterPro" id="IPR013108">
    <property type="entry name" value="Amidohydro_3"/>
</dbReference>
<sequence length="553" mass="60411">MTAKKITIFPAKRVLTLDPGRPSAPAVAVMDGRVLSTGSIESMKPWLDRHEYEVDDSLRDKVIMPGFIDPHTHFAMSSGYLGVPYLGPIDSPGPCGTNPGHPTRESVMAELRALDARLPAGKTLVAWGFDPAIQGGHLHRDELDGVVGERPVFIISLAPHYLYANSAALSTTDVTDDSAVHGIGRYPDGRLNGQFIEFAAHKAAVGRSAADLVADTGEQGLRDMAALAVRSGVTTTAELLFGLTDPEHEWRIHDAAFNDPATPVRMALVSYEMTLHDNHGDKAAQHLAELHERNSETLFFHGVKFLADGSFPAMSLRVRFPGYLDLSNGVRNDVPWEQLHERMLPFWQAGIPIHCHANGDESIDAALDALSKLQDIRPRFDHRFTLEHYCISTPDQARRVKALGAQASVNCYFVHYRSHVHSHEGYGPDRSEAVGRLGSLEREGVTFALHSDFALVAVPMHPLTAAWVAVNRLGADGETVLAPGERIGVDRALRAITVDAAHILGMERTVGSLEPGKFADFAILEEDPYEVHPTELRDIPIWGTARSGVLHQA</sequence>
<dbReference type="STRING" id="994479.GCA_000194155_03341"/>
<accession>A0A2N3XZI2</accession>
<dbReference type="Gene3D" id="3.10.310.70">
    <property type="match status" value="1"/>
</dbReference>